<comment type="caution">
    <text evidence="2">The sequence shown here is derived from an EMBL/GenBank/DDBJ whole genome shotgun (WGS) entry which is preliminary data.</text>
</comment>
<dbReference type="EMBL" id="AGNL01019924">
    <property type="protein sequence ID" value="EJK61486.1"/>
    <property type="molecule type" value="Genomic_DNA"/>
</dbReference>
<name>K0SKH2_THAOC</name>
<keyword evidence="3" id="KW-1185">Reference proteome</keyword>
<evidence type="ECO:0000313" key="3">
    <source>
        <dbReference type="Proteomes" id="UP000266841"/>
    </source>
</evidence>
<feature type="transmembrane region" description="Helical" evidence="1">
    <location>
        <begin position="20"/>
        <end position="41"/>
    </location>
</feature>
<accession>K0SKH2</accession>
<evidence type="ECO:0000256" key="1">
    <source>
        <dbReference type="SAM" id="Phobius"/>
    </source>
</evidence>
<proteinExistence type="predicted"/>
<organism evidence="2 3">
    <name type="scientific">Thalassiosira oceanica</name>
    <name type="common">Marine diatom</name>
    <dbReference type="NCBI Taxonomy" id="159749"/>
    <lineage>
        <taxon>Eukaryota</taxon>
        <taxon>Sar</taxon>
        <taxon>Stramenopiles</taxon>
        <taxon>Ochrophyta</taxon>
        <taxon>Bacillariophyta</taxon>
        <taxon>Coscinodiscophyceae</taxon>
        <taxon>Thalassiosirophycidae</taxon>
        <taxon>Thalassiosirales</taxon>
        <taxon>Thalassiosiraceae</taxon>
        <taxon>Thalassiosira</taxon>
    </lineage>
</organism>
<dbReference type="Proteomes" id="UP000266841">
    <property type="component" value="Unassembled WGS sequence"/>
</dbReference>
<keyword evidence="1" id="KW-0472">Membrane</keyword>
<feature type="non-terminal residue" evidence="2">
    <location>
        <position position="1"/>
    </location>
</feature>
<gene>
    <name evidence="2" type="ORF">THAOC_18018</name>
</gene>
<sequence length="144" mass="16393">GDLEQGFSGDKWDDRLDDLFVSAANCSAFSNIFCWMDIIFVRVAERLRLMRLLQDFERFGLEADLGQRLRLLDVRLFEDSATLQVTGDLALSLDTLGRDIEALFLVAVLRMDFLDKVDLLDVTDCEEEPHPRALPLDLDLDLLG</sequence>
<keyword evidence="1" id="KW-0812">Transmembrane</keyword>
<dbReference type="AlphaFoldDB" id="K0SKH2"/>
<evidence type="ECO:0000313" key="2">
    <source>
        <dbReference type="EMBL" id="EJK61486.1"/>
    </source>
</evidence>
<reference evidence="2 3" key="1">
    <citation type="journal article" date="2012" name="Genome Biol.">
        <title>Genome and low-iron response of an oceanic diatom adapted to chronic iron limitation.</title>
        <authorList>
            <person name="Lommer M."/>
            <person name="Specht M."/>
            <person name="Roy A.S."/>
            <person name="Kraemer L."/>
            <person name="Andreson R."/>
            <person name="Gutowska M.A."/>
            <person name="Wolf J."/>
            <person name="Bergner S.V."/>
            <person name="Schilhabel M.B."/>
            <person name="Klostermeier U.C."/>
            <person name="Beiko R.G."/>
            <person name="Rosenstiel P."/>
            <person name="Hippler M."/>
            <person name="Laroche J."/>
        </authorList>
    </citation>
    <scope>NUCLEOTIDE SEQUENCE [LARGE SCALE GENOMIC DNA]</scope>
    <source>
        <strain evidence="2 3">CCMP1005</strain>
    </source>
</reference>
<protein>
    <submittedName>
        <fullName evidence="2">Uncharacterized protein</fullName>
    </submittedName>
</protein>
<keyword evidence="1" id="KW-1133">Transmembrane helix</keyword>